<dbReference type="Proteomes" id="UP001623592">
    <property type="component" value="Unassembled WGS sequence"/>
</dbReference>
<evidence type="ECO:0000256" key="5">
    <source>
        <dbReference type="ARBA" id="ARBA00022777"/>
    </source>
</evidence>
<feature type="transmembrane region" description="Helical" evidence="11">
    <location>
        <begin position="276"/>
        <end position="300"/>
    </location>
</feature>
<comment type="catalytic activity">
    <reaction evidence="7">
        <text>L-threonyl-[protein] + ATP = O-phospho-L-threonyl-[protein] + ADP + H(+)</text>
        <dbReference type="Rhea" id="RHEA:46608"/>
        <dbReference type="Rhea" id="RHEA-COMP:11060"/>
        <dbReference type="Rhea" id="RHEA-COMP:11605"/>
        <dbReference type="ChEBI" id="CHEBI:15378"/>
        <dbReference type="ChEBI" id="CHEBI:30013"/>
        <dbReference type="ChEBI" id="CHEBI:30616"/>
        <dbReference type="ChEBI" id="CHEBI:61977"/>
        <dbReference type="ChEBI" id="CHEBI:456216"/>
        <dbReference type="EC" id="2.7.11.1"/>
    </reaction>
</comment>
<keyword evidence="11" id="KW-1133">Transmembrane helix</keyword>
<dbReference type="CDD" id="cd14014">
    <property type="entry name" value="STKc_PknB_like"/>
    <property type="match status" value="1"/>
</dbReference>
<comment type="caution">
    <text evidence="13">The sequence shown here is derived from an EMBL/GenBank/DDBJ whole genome shotgun (WGS) entry which is preliminary data.</text>
</comment>
<evidence type="ECO:0000256" key="4">
    <source>
        <dbReference type="ARBA" id="ARBA00022741"/>
    </source>
</evidence>
<dbReference type="InterPro" id="IPR000719">
    <property type="entry name" value="Prot_kinase_dom"/>
</dbReference>
<dbReference type="Gene3D" id="1.10.510.10">
    <property type="entry name" value="Transferase(Phosphotransferase) domain 1"/>
    <property type="match status" value="1"/>
</dbReference>
<evidence type="ECO:0000259" key="12">
    <source>
        <dbReference type="PROSITE" id="PS50011"/>
    </source>
</evidence>
<dbReference type="InterPro" id="IPR011009">
    <property type="entry name" value="Kinase-like_dom_sf"/>
</dbReference>
<dbReference type="GO" id="GO:0016301">
    <property type="term" value="F:kinase activity"/>
    <property type="evidence" value="ECO:0007669"/>
    <property type="project" value="UniProtKB-KW"/>
</dbReference>
<keyword evidence="5 13" id="KW-0418">Kinase</keyword>
<gene>
    <name evidence="13" type="ORF">ACJDT4_09865</name>
</gene>
<dbReference type="PROSITE" id="PS00108">
    <property type="entry name" value="PROTEIN_KINASE_ST"/>
    <property type="match status" value="1"/>
</dbReference>
<keyword evidence="6 10" id="KW-0067">ATP-binding</keyword>
<dbReference type="SUPFAM" id="SSF48452">
    <property type="entry name" value="TPR-like"/>
    <property type="match status" value="1"/>
</dbReference>
<sequence>MFYLKLENEIFDNKYKIVDVLGKGGMSIVYLAKDIKLEKFWAIKQVKKSLNSSIDLLAETNILKNLDHPALPRIVDIIEKNESVYLVMDFIDGISLDKLIIESGMVDEKTVIDWAKQICDVLNYLHCQKPNPIIYRDMKPGNLMLTSRGQIKLIDFGIARKYKKNVSKDTTYIGTRGYAAPEQYGDYQSDARTDIYSLGVTLYHLITGKSPNDPPFEIKPIRKLNPSLSEGMEFIIEKCTKQDPNLRYQSIKEMLNDLENIHKLNSKYKVEVRKRYIKIFVSIIMFIFSVFLITSGIFGIKAESIKEYNNMIENGDKQGSLKNTNKAIDSFKAAINKNEEDSKAYIKAINTYLENGQYDQCVDFVETYVTSKNSSLIKDDNLKFVVGMAYFDYENYSKAYKYFDEIKGKKVDNIDALKYYKVVAKALSTLNISKDNEVVESVNNLEKYIDGSSDIHFKIGAYITLAQIYRDNPQVFDGNTDKEISILEKANTLSVDKNNIILYQQLGEAYYSKACELKLEQEKYKLYLNKALENYKIAINAGSQISDSYCKLGMIYKYLDNAGESKNSFQKEIQMFPDDYKGYMELALLEYDGQQKLSSNQRNYSDFIKYYKLTISKKYNENDNEFMNLSQKYNDLKNQGIIR</sequence>
<dbReference type="PROSITE" id="PS50005">
    <property type="entry name" value="TPR"/>
    <property type="match status" value="1"/>
</dbReference>
<keyword evidence="9" id="KW-0802">TPR repeat</keyword>
<protein>
    <recommendedName>
        <fullName evidence="1">non-specific serine/threonine protein kinase</fullName>
        <ecNumber evidence="1">2.7.11.1</ecNumber>
    </recommendedName>
</protein>
<dbReference type="Pfam" id="PF00069">
    <property type="entry name" value="Pkinase"/>
    <property type="match status" value="1"/>
</dbReference>
<dbReference type="SMART" id="SM00220">
    <property type="entry name" value="S_TKc"/>
    <property type="match status" value="1"/>
</dbReference>
<evidence type="ECO:0000256" key="7">
    <source>
        <dbReference type="ARBA" id="ARBA00047899"/>
    </source>
</evidence>
<evidence type="ECO:0000256" key="8">
    <source>
        <dbReference type="ARBA" id="ARBA00048679"/>
    </source>
</evidence>
<dbReference type="PROSITE" id="PS00107">
    <property type="entry name" value="PROTEIN_KINASE_ATP"/>
    <property type="match status" value="1"/>
</dbReference>
<evidence type="ECO:0000256" key="11">
    <source>
        <dbReference type="SAM" id="Phobius"/>
    </source>
</evidence>
<keyword evidence="11" id="KW-0812">Transmembrane</keyword>
<evidence type="ECO:0000256" key="1">
    <source>
        <dbReference type="ARBA" id="ARBA00012513"/>
    </source>
</evidence>
<keyword evidence="11" id="KW-0472">Membrane</keyword>
<dbReference type="EMBL" id="JBJIAA010000007">
    <property type="protein sequence ID" value="MFL0250725.1"/>
    <property type="molecule type" value="Genomic_DNA"/>
</dbReference>
<accession>A0ABW8TFG9</accession>
<dbReference type="InterPro" id="IPR008271">
    <property type="entry name" value="Ser/Thr_kinase_AS"/>
</dbReference>
<dbReference type="Gene3D" id="1.25.40.10">
    <property type="entry name" value="Tetratricopeptide repeat domain"/>
    <property type="match status" value="1"/>
</dbReference>
<reference evidence="13 14" key="1">
    <citation type="submission" date="2024-11" db="EMBL/GenBank/DDBJ databases">
        <authorList>
            <person name="Heng Y.C."/>
            <person name="Lim A.C.H."/>
            <person name="Lee J.K.Y."/>
            <person name="Kittelmann S."/>
        </authorList>
    </citation>
    <scope>NUCLEOTIDE SEQUENCE [LARGE SCALE GENOMIC DNA]</scope>
    <source>
        <strain evidence="13 14">WILCCON 0114</strain>
    </source>
</reference>
<keyword evidence="4 10" id="KW-0547">Nucleotide-binding</keyword>
<keyword evidence="3" id="KW-0808">Transferase</keyword>
<dbReference type="PANTHER" id="PTHR24363">
    <property type="entry name" value="SERINE/THREONINE PROTEIN KINASE"/>
    <property type="match status" value="1"/>
</dbReference>
<feature type="binding site" evidence="10">
    <location>
        <position position="44"/>
    </location>
    <ligand>
        <name>ATP</name>
        <dbReference type="ChEBI" id="CHEBI:30616"/>
    </ligand>
</feature>
<evidence type="ECO:0000313" key="14">
    <source>
        <dbReference type="Proteomes" id="UP001623592"/>
    </source>
</evidence>
<comment type="catalytic activity">
    <reaction evidence="8">
        <text>L-seryl-[protein] + ATP = O-phospho-L-seryl-[protein] + ADP + H(+)</text>
        <dbReference type="Rhea" id="RHEA:17989"/>
        <dbReference type="Rhea" id="RHEA-COMP:9863"/>
        <dbReference type="Rhea" id="RHEA-COMP:11604"/>
        <dbReference type="ChEBI" id="CHEBI:15378"/>
        <dbReference type="ChEBI" id="CHEBI:29999"/>
        <dbReference type="ChEBI" id="CHEBI:30616"/>
        <dbReference type="ChEBI" id="CHEBI:83421"/>
        <dbReference type="ChEBI" id="CHEBI:456216"/>
        <dbReference type="EC" id="2.7.11.1"/>
    </reaction>
</comment>
<dbReference type="EC" id="2.7.11.1" evidence="1"/>
<dbReference type="InterPro" id="IPR011990">
    <property type="entry name" value="TPR-like_helical_dom_sf"/>
</dbReference>
<evidence type="ECO:0000256" key="6">
    <source>
        <dbReference type="ARBA" id="ARBA00022840"/>
    </source>
</evidence>
<dbReference type="PANTHER" id="PTHR24363:SF0">
    <property type="entry name" value="SERINE_THREONINE KINASE LIKE DOMAIN CONTAINING 1"/>
    <property type="match status" value="1"/>
</dbReference>
<evidence type="ECO:0000256" key="3">
    <source>
        <dbReference type="ARBA" id="ARBA00022679"/>
    </source>
</evidence>
<keyword evidence="14" id="KW-1185">Reference proteome</keyword>
<dbReference type="InterPro" id="IPR019734">
    <property type="entry name" value="TPR_rpt"/>
</dbReference>
<evidence type="ECO:0000313" key="13">
    <source>
        <dbReference type="EMBL" id="MFL0250725.1"/>
    </source>
</evidence>
<dbReference type="SUPFAM" id="SSF56112">
    <property type="entry name" value="Protein kinase-like (PK-like)"/>
    <property type="match status" value="1"/>
</dbReference>
<evidence type="ECO:0000256" key="9">
    <source>
        <dbReference type="PROSITE-ProRule" id="PRU00339"/>
    </source>
</evidence>
<dbReference type="InterPro" id="IPR017441">
    <property type="entry name" value="Protein_kinase_ATP_BS"/>
</dbReference>
<name>A0ABW8TFG9_9CLOT</name>
<dbReference type="RefSeq" id="WP_406787496.1">
    <property type="nucleotide sequence ID" value="NZ_JBJIAA010000007.1"/>
</dbReference>
<keyword evidence="2" id="KW-0723">Serine/threonine-protein kinase</keyword>
<dbReference type="PROSITE" id="PS50011">
    <property type="entry name" value="PROTEIN_KINASE_DOM"/>
    <property type="match status" value="1"/>
</dbReference>
<proteinExistence type="predicted"/>
<organism evidence="13 14">
    <name type="scientific">Clostridium neuense</name>
    <dbReference type="NCBI Taxonomy" id="1728934"/>
    <lineage>
        <taxon>Bacteria</taxon>
        <taxon>Bacillati</taxon>
        <taxon>Bacillota</taxon>
        <taxon>Clostridia</taxon>
        <taxon>Eubacteriales</taxon>
        <taxon>Clostridiaceae</taxon>
        <taxon>Clostridium</taxon>
    </lineage>
</organism>
<feature type="domain" description="Protein kinase" evidence="12">
    <location>
        <begin position="15"/>
        <end position="265"/>
    </location>
</feature>
<feature type="repeat" description="TPR" evidence="9">
    <location>
        <begin position="546"/>
        <end position="579"/>
    </location>
</feature>
<evidence type="ECO:0000256" key="10">
    <source>
        <dbReference type="PROSITE-ProRule" id="PRU10141"/>
    </source>
</evidence>
<evidence type="ECO:0000256" key="2">
    <source>
        <dbReference type="ARBA" id="ARBA00022527"/>
    </source>
</evidence>